<keyword evidence="10 16" id="KW-1133">Transmembrane helix</keyword>
<dbReference type="PROSITE" id="PS00108">
    <property type="entry name" value="PROTEIN_KINASE_ST"/>
    <property type="match status" value="1"/>
</dbReference>
<dbReference type="InterPro" id="IPR001245">
    <property type="entry name" value="Ser-Thr/Tyr_kinase_cat_dom"/>
</dbReference>
<keyword evidence="9 14" id="KW-0067">ATP-binding</keyword>
<dbReference type="GO" id="GO:0004674">
    <property type="term" value="F:protein serine/threonine kinase activity"/>
    <property type="evidence" value="ECO:0007669"/>
    <property type="project" value="UniProtKB-KW"/>
</dbReference>
<evidence type="ECO:0000256" key="13">
    <source>
        <dbReference type="ARBA" id="ARBA00048679"/>
    </source>
</evidence>
<dbReference type="EMBL" id="GGEC01052863">
    <property type="protein sequence ID" value="MBX33347.1"/>
    <property type="molecule type" value="Transcribed_RNA"/>
</dbReference>
<dbReference type="FunFam" id="3.30.200.20:FF:000212">
    <property type="entry name" value="Proline-rich receptor-like protein kinase PERK8"/>
    <property type="match status" value="1"/>
</dbReference>
<evidence type="ECO:0000256" key="14">
    <source>
        <dbReference type="PROSITE-ProRule" id="PRU10141"/>
    </source>
</evidence>
<dbReference type="FunFam" id="1.10.510.10:FF:000173">
    <property type="entry name" value="proline-rich receptor-like protein kinase PERK8"/>
    <property type="match status" value="1"/>
</dbReference>
<feature type="compositionally biased region" description="Low complexity" evidence="15">
    <location>
        <begin position="40"/>
        <end position="52"/>
    </location>
</feature>
<name>A0A2P2MSZ0_RHIMU</name>
<keyword evidence="18" id="KW-0675">Receptor</keyword>
<feature type="transmembrane region" description="Helical" evidence="16">
    <location>
        <begin position="65"/>
        <end position="91"/>
    </location>
</feature>
<evidence type="ECO:0000256" key="11">
    <source>
        <dbReference type="ARBA" id="ARBA00023136"/>
    </source>
</evidence>
<evidence type="ECO:0000256" key="1">
    <source>
        <dbReference type="ARBA" id="ARBA00004162"/>
    </source>
</evidence>
<evidence type="ECO:0000256" key="2">
    <source>
        <dbReference type="ARBA" id="ARBA00012513"/>
    </source>
</evidence>
<feature type="compositionally biased region" description="Pro residues" evidence="15">
    <location>
        <begin position="1"/>
        <end position="15"/>
    </location>
</feature>
<evidence type="ECO:0000256" key="15">
    <source>
        <dbReference type="SAM" id="MobiDB-lite"/>
    </source>
</evidence>
<dbReference type="InterPro" id="IPR011009">
    <property type="entry name" value="Kinase-like_dom_sf"/>
</dbReference>
<evidence type="ECO:0000256" key="4">
    <source>
        <dbReference type="ARBA" id="ARBA00022527"/>
    </source>
</evidence>
<evidence type="ECO:0000313" key="18">
    <source>
        <dbReference type="EMBL" id="MBX33347.1"/>
    </source>
</evidence>
<feature type="binding site" evidence="14">
    <location>
        <position position="228"/>
    </location>
    <ligand>
        <name>ATP</name>
        <dbReference type="ChEBI" id="CHEBI:30616"/>
    </ligand>
</feature>
<dbReference type="Gene3D" id="3.30.200.20">
    <property type="entry name" value="Phosphorylase Kinase, domain 1"/>
    <property type="match status" value="1"/>
</dbReference>
<comment type="catalytic activity">
    <reaction evidence="13">
        <text>L-seryl-[protein] + ATP = O-phospho-L-seryl-[protein] + ADP + H(+)</text>
        <dbReference type="Rhea" id="RHEA:17989"/>
        <dbReference type="Rhea" id="RHEA-COMP:9863"/>
        <dbReference type="Rhea" id="RHEA-COMP:11604"/>
        <dbReference type="ChEBI" id="CHEBI:15378"/>
        <dbReference type="ChEBI" id="CHEBI:29999"/>
        <dbReference type="ChEBI" id="CHEBI:30616"/>
        <dbReference type="ChEBI" id="CHEBI:83421"/>
        <dbReference type="ChEBI" id="CHEBI:456216"/>
        <dbReference type="EC" id="2.7.11.1"/>
    </reaction>
</comment>
<evidence type="ECO:0000256" key="6">
    <source>
        <dbReference type="ARBA" id="ARBA00022692"/>
    </source>
</evidence>
<dbReference type="InterPro" id="IPR047117">
    <property type="entry name" value="PERK1-13-like"/>
</dbReference>
<dbReference type="InterPro" id="IPR000719">
    <property type="entry name" value="Prot_kinase_dom"/>
</dbReference>
<sequence length="566" mass="61015">MSSPPPSGSPAPTSPPATNSTAPKAGTNQTASPPPPPPVSAASPPNGSNPAAFIPGPPKGLPPGALAGLIVGVALGAIIVLIGVGIFVLLYRRKKRKAVASPPPPGHTDDLHAGPTHYGQQSAHPTPENKVTFLPKPPYPGTGPNPARSPAFSPICPELPSINIILDSEKPFQPPSPGMAFGFSQNTFTIEELAKATDGFSNANLLGQGSFGYVHKGVLPNGKVVAIKQLKTGSRQGEREFRAEIEIISRVHHRHLVSLVGYCITGDQRMVVYEFVPNNTLEFHLHGKGRPTMDWSTRMKIAVGSAKGLAYLHEDCHPKIIHRDIKAANILLDYSFEAKVADFGLAKLSLDTDTHVSTRVMGTFGYIAPEYASTGNLTARSDVFSFGVVLLELITGRRPVDRTQIFVHESLVDWARPLLTQSLENGNCAAVVDPKLLEYDPHEMSRMIYCAAACVRQSAWLRPPMSQIVRALEGNMSLDYLGDGFIPGYSTVYSSYASSDYDSGQYKEDLKKFKQTALGSQELGNSETVHPASEYGEHHLSSSTDPIQTTQEMENQNAEKNIRDSL</sequence>
<keyword evidence="6 16" id="KW-0812">Transmembrane</keyword>
<evidence type="ECO:0000256" key="9">
    <source>
        <dbReference type="ARBA" id="ARBA00022840"/>
    </source>
</evidence>
<keyword evidence="7 14" id="KW-0547">Nucleotide-binding</keyword>
<dbReference type="Gene3D" id="1.10.510.10">
    <property type="entry name" value="Transferase(Phosphotransferase) domain 1"/>
    <property type="match status" value="1"/>
</dbReference>
<evidence type="ECO:0000256" key="5">
    <source>
        <dbReference type="ARBA" id="ARBA00022679"/>
    </source>
</evidence>
<evidence type="ECO:0000256" key="16">
    <source>
        <dbReference type="SAM" id="Phobius"/>
    </source>
</evidence>
<dbReference type="SUPFAM" id="SSF56112">
    <property type="entry name" value="Protein kinase-like (PK-like)"/>
    <property type="match status" value="1"/>
</dbReference>
<feature type="region of interest" description="Disordered" evidence="15">
    <location>
        <begin position="98"/>
        <end position="130"/>
    </location>
</feature>
<dbReference type="SMART" id="SM00220">
    <property type="entry name" value="S_TKc"/>
    <property type="match status" value="1"/>
</dbReference>
<dbReference type="EC" id="2.7.11.1" evidence="2"/>
<feature type="compositionally biased region" description="Polar residues" evidence="15">
    <location>
        <begin position="541"/>
        <end position="559"/>
    </location>
</feature>
<accession>A0A2P2MSZ0</accession>
<keyword evidence="5" id="KW-0808">Transferase</keyword>
<evidence type="ECO:0000256" key="10">
    <source>
        <dbReference type="ARBA" id="ARBA00022989"/>
    </source>
</evidence>
<comment type="catalytic activity">
    <reaction evidence="12">
        <text>L-threonyl-[protein] + ATP = O-phospho-L-threonyl-[protein] + ADP + H(+)</text>
        <dbReference type="Rhea" id="RHEA:46608"/>
        <dbReference type="Rhea" id="RHEA-COMP:11060"/>
        <dbReference type="Rhea" id="RHEA-COMP:11605"/>
        <dbReference type="ChEBI" id="CHEBI:15378"/>
        <dbReference type="ChEBI" id="CHEBI:30013"/>
        <dbReference type="ChEBI" id="CHEBI:30616"/>
        <dbReference type="ChEBI" id="CHEBI:61977"/>
        <dbReference type="ChEBI" id="CHEBI:456216"/>
        <dbReference type="EC" id="2.7.11.1"/>
    </reaction>
</comment>
<dbReference type="PANTHER" id="PTHR47982:SF33">
    <property type="entry name" value="PROLINE-RICH RECEPTOR-LIKE PROTEIN KINASE PERK15"/>
    <property type="match status" value="1"/>
</dbReference>
<comment type="subcellular location">
    <subcellularLocation>
        <location evidence="1">Cell membrane</location>
        <topology evidence="1">Single-pass membrane protein</topology>
    </subcellularLocation>
</comment>
<keyword evidence="4" id="KW-0723">Serine/threonine-protein kinase</keyword>
<dbReference type="AlphaFoldDB" id="A0A2P2MSZ0"/>
<evidence type="ECO:0000256" key="12">
    <source>
        <dbReference type="ARBA" id="ARBA00047899"/>
    </source>
</evidence>
<keyword evidence="3" id="KW-1003">Cell membrane</keyword>
<dbReference type="PANTHER" id="PTHR47982">
    <property type="entry name" value="PROLINE-RICH RECEPTOR-LIKE PROTEIN KINASE PERK4"/>
    <property type="match status" value="1"/>
</dbReference>
<dbReference type="Pfam" id="PF07714">
    <property type="entry name" value="PK_Tyr_Ser-Thr"/>
    <property type="match status" value="1"/>
</dbReference>
<dbReference type="PROSITE" id="PS00107">
    <property type="entry name" value="PROTEIN_KINASE_ATP"/>
    <property type="match status" value="1"/>
</dbReference>
<evidence type="ECO:0000256" key="8">
    <source>
        <dbReference type="ARBA" id="ARBA00022777"/>
    </source>
</evidence>
<keyword evidence="8 18" id="KW-0418">Kinase</keyword>
<dbReference type="PROSITE" id="PS50011">
    <property type="entry name" value="PROTEIN_KINASE_DOM"/>
    <property type="match status" value="1"/>
</dbReference>
<evidence type="ECO:0000259" key="17">
    <source>
        <dbReference type="PROSITE" id="PS50011"/>
    </source>
</evidence>
<dbReference type="GO" id="GO:0005886">
    <property type="term" value="C:plasma membrane"/>
    <property type="evidence" value="ECO:0007669"/>
    <property type="project" value="UniProtKB-SubCell"/>
</dbReference>
<feature type="domain" description="Protein kinase" evidence="17">
    <location>
        <begin position="200"/>
        <end position="481"/>
    </location>
</feature>
<evidence type="ECO:0000256" key="7">
    <source>
        <dbReference type="ARBA" id="ARBA00022741"/>
    </source>
</evidence>
<evidence type="ECO:0000256" key="3">
    <source>
        <dbReference type="ARBA" id="ARBA00022475"/>
    </source>
</evidence>
<proteinExistence type="predicted"/>
<feature type="region of interest" description="Disordered" evidence="15">
    <location>
        <begin position="1"/>
        <end position="56"/>
    </location>
</feature>
<keyword evidence="11 16" id="KW-0472">Membrane</keyword>
<dbReference type="InterPro" id="IPR017441">
    <property type="entry name" value="Protein_kinase_ATP_BS"/>
</dbReference>
<dbReference type="InterPro" id="IPR008271">
    <property type="entry name" value="Ser/Thr_kinase_AS"/>
</dbReference>
<organism evidence="18">
    <name type="scientific">Rhizophora mucronata</name>
    <name type="common">Asiatic mangrove</name>
    <dbReference type="NCBI Taxonomy" id="61149"/>
    <lineage>
        <taxon>Eukaryota</taxon>
        <taxon>Viridiplantae</taxon>
        <taxon>Streptophyta</taxon>
        <taxon>Embryophyta</taxon>
        <taxon>Tracheophyta</taxon>
        <taxon>Spermatophyta</taxon>
        <taxon>Magnoliopsida</taxon>
        <taxon>eudicotyledons</taxon>
        <taxon>Gunneridae</taxon>
        <taxon>Pentapetalae</taxon>
        <taxon>rosids</taxon>
        <taxon>fabids</taxon>
        <taxon>Malpighiales</taxon>
        <taxon>Rhizophoraceae</taxon>
        <taxon>Rhizophora</taxon>
    </lineage>
</organism>
<reference evidence="18" key="1">
    <citation type="submission" date="2018-02" db="EMBL/GenBank/DDBJ databases">
        <title>Rhizophora mucronata_Transcriptome.</title>
        <authorList>
            <person name="Meera S.P."/>
            <person name="Sreeshan A."/>
            <person name="Augustine A."/>
        </authorList>
    </citation>
    <scope>NUCLEOTIDE SEQUENCE</scope>
    <source>
        <tissue evidence="18">Leaf</tissue>
    </source>
</reference>
<protein>
    <recommendedName>
        <fullName evidence="2">non-specific serine/threonine protein kinase</fullName>
        <ecNumber evidence="2">2.7.11.1</ecNumber>
    </recommendedName>
</protein>
<dbReference type="GO" id="GO:0005524">
    <property type="term" value="F:ATP binding"/>
    <property type="evidence" value="ECO:0007669"/>
    <property type="project" value="UniProtKB-UniRule"/>
</dbReference>
<feature type="region of interest" description="Disordered" evidence="15">
    <location>
        <begin position="521"/>
        <end position="566"/>
    </location>
</feature>